<dbReference type="SUPFAM" id="SSF52540">
    <property type="entry name" value="P-loop containing nucleoside triphosphate hydrolases"/>
    <property type="match status" value="1"/>
</dbReference>
<gene>
    <name evidence="3" type="ORF">NS220_05430</name>
</gene>
<dbReference type="Gene3D" id="3.40.50.300">
    <property type="entry name" value="P-loop containing nucleotide triphosphate hydrolases"/>
    <property type="match status" value="1"/>
</dbReference>
<protein>
    <submittedName>
        <fullName evidence="3">Cytidyltransferase</fullName>
    </submittedName>
</protein>
<proteinExistence type="predicted"/>
<dbReference type="InterPro" id="IPR014729">
    <property type="entry name" value="Rossmann-like_a/b/a_fold"/>
</dbReference>
<dbReference type="Gene3D" id="3.40.50.620">
    <property type="entry name" value="HUPs"/>
    <property type="match status" value="1"/>
</dbReference>
<dbReference type="Proteomes" id="UP000075025">
    <property type="component" value="Unassembled WGS sequence"/>
</dbReference>
<evidence type="ECO:0000313" key="3">
    <source>
        <dbReference type="EMBL" id="KTR95618.1"/>
    </source>
</evidence>
<dbReference type="InterPro" id="IPR038727">
    <property type="entry name" value="NadR/Ttd14_AAA_dom"/>
</dbReference>
<evidence type="ECO:0000259" key="2">
    <source>
        <dbReference type="Pfam" id="PF13521"/>
    </source>
</evidence>
<dbReference type="EMBL" id="LDRT01000028">
    <property type="protein sequence ID" value="KTR95618.1"/>
    <property type="molecule type" value="Genomic_DNA"/>
</dbReference>
<dbReference type="PANTHER" id="PTHR37512">
    <property type="entry name" value="TRIFUNCTIONAL NAD BIOSYNTHESIS/REGULATOR PROTEIN NADR"/>
    <property type="match status" value="1"/>
</dbReference>
<sequence>MPHPRPMPVPERRYRHGVVVGKFYPLHVGHAHLIRSAVRACERVTVEVIAASVESIPLERRAAWVREDHPTVRVVDLLDDTPVDFASETAWDAHTATIAGLLDEPVDVVFTSDEYGAELARRLGADWVQVDPGRRLNPVSGTAIRADLDAHWHELSPAVRADLTARVVVLGAESTGSTTLAEALAAELGTLWVPEYGRELSETREGGLDAPWRSDEFDLVVDRQIAWEQDAARRAPRSVLICDTDVLATALWHERYVGTPAPRILQRAAAHRPALYILTGDEIPFVQDGMRDGEHIRADMQERFREVLTAQPVPWFEVRGSVAERVASALPSVRRAVAEATSFAAPMEGRPHAEQEELRRRAGG</sequence>
<keyword evidence="3" id="KW-0808">Transferase</keyword>
<evidence type="ECO:0000313" key="4">
    <source>
        <dbReference type="Proteomes" id="UP000075025"/>
    </source>
</evidence>
<comment type="caution">
    <text evidence="3">The sequence shown here is derived from an EMBL/GenBank/DDBJ whole genome shotgun (WGS) entry which is preliminary data.</text>
</comment>
<name>A0A147EZ64_MICTE</name>
<feature type="compositionally biased region" description="Basic and acidic residues" evidence="1">
    <location>
        <begin position="349"/>
        <end position="364"/>
    </location>
</feature>
<evidence type="ECO:0000256" key="1">
    <source>
        <dbReference type="SAM" id="MobiDB-lite"/>
    </source>
</evidence>
<reference evidence="3 4" key="1">
    <citation type="journal article" date="2016" name="Front. Microbiol.">
        <title>Genomic Resource of Rice Seed Associated Bacteria.</title>
        <authorList>
            <person name="Midha S."/>
            <person name="Bansal K."/>
            <person name="Sharma S."/>
            <person name="Kumar N."/>
            <person name="Patil P.P."/>
            <person name="Chaudhry V."/>
            <person name="Patil P.B."/>
        </authorList>
    </citation>
    <scope>NUCLEOTIDE SEQUENCE [LARGE SCALE GENOMIC DNA]</scope>
    <source>
        <strain evidence="3 4">NS220</strain>
    </source>
</reference>
<dbReference type="GO" id="GO:0016740">
    <property type="term" value="F:transferase activity"/>
    <property type="evidence" value="ECO:0007669"/>
    <property type="project" value="UniProtKB-KW"/>
</dbReference>
<organism evidence="3 4">
    <name type="scientific">Microbacterium testaceum</name>
    <name type="common">Aureobacterium testaceum</name>
    <name type="synonym">Brevibacterium testaceum</name>
    <dbReference type="NCBI Taxonomy" id="2033"/>
    <lineage>
        <taxon>Bacteria</taxon>
        <taxon>Bacillati</taxon>
        <taxon>Actinomycetota</taxon>
        <taxon>Actinomycetes</taxon>
        <taxon>Micrococcales</taxon>
        <taxon>Microbacteriaceae</taxon>
        <taxon>Microbacterium</taxon>
    </lineage>
</organism>
<feature type="domain" description="NadR/Ttd14 AAA" evidence="2">
    <location>
        <begin position="166"/>
        <end position="325"/>
    </location>
</feature>
<accession>A0A147EZ64</accession>
<feature type="region of interest" description="Disordered" evidence="1">
    <location>
        <begin position="344"/>
        <end position="364"/>
    </location>
</feature>
<dbReference type="PANTHER" id="PTHR37512:SF1">
    <property type="entry name" value="NADR_TTD14 AAA DOMAIN-CONTAINING PROTEIN"/>
    <property type="match status" value="1"/>
</dbReference>
<dbReference type="Pfam" id="PF13521">
    <property type="entry name" value="AAA_28"/>
    <property type="match status" value="1"/>
</dbReference>
<dbReference type="InterPro" id="IPR052735">
    <property type="entry name" value="NAD_biosynth-regulator"/>
</dbReference>
<dbReference type="InterPro" id="IPR027417">
    <property type="entry name" value="P-loop_NTPase"/>
</dbReference>
<dbReference type="PATRIC" id="fig|2033.6.peg.2028"/>
<dbReference type="AlphaFoldDB" id="A0A147EZ64"/>
<dbReference type="SUPFAM" id="SSF52374">
    <property type="entry name" value="Nucleotidylyl transferase"/>
    <property type="match status" value="1"/>
</dbReference>